<feature type="domain" description="ABC transporter" evidence="5">
    <location>
        <begin position="7"/>
        <end position="244"/>
    </location>
</feature>
<proteinExistence type="predicted"/>
<keyword evidence="7" id="KW-1185">Reference proteome</keyword>
<dbReference type="Pfam" id="PF00005">
    <property type="entry name" value="ABC_tran"/>
    <property type="match status" value="2"/>
</dbReference>
<comment type="caution">
    <text evidence="6">The sequence shown here is derived from an EMBL/GenBank/DDBJ whole genome shotgun (WGS) entry which is preliminary data.</text>
</comment>
<dbReference type="PROSITE" id="PS50893">
    <property type="entry name" value="ABC_TRANSPORTER_2"/>
    <property type="match status" value="2"/>
</dbReference>
<dbReference type="RefSeq" id="WP_204600520.1">
    <property type="nucleotide sequence ID" value="NZ_JBHSED010000003.1"/>
</dbReference>
<dbReference type="Proteomes" id="UP001595755">
    <property type="component" value="Unassembled WGS sequence"/>
</dbReference>
<dbReference type="CDD" id="cd03215">
    <property type="entry name" value="ABC_Carb_Monos_II"/>
    <property type="match status" value="1"/>
</dbReference>
<name>A0ABV8S6H4_9BACL</name>
<dbReference type="PANTHER" id="PTHR43790:SF9">
    <property type="entry name" value="GALACTOFURANOSE TRANSPORTER ATP-BINDING PROTEIN YTFR"/>
    <property type="match status" value="1"/>
</dbReference>
<keyword evidence="3" id="KW-0547">Nucleotide-binding</keyword>
<dbReference type="InterPro" id="IPR003439">
    <property type="entry name" value="ABC_transporter-like_ATP-bd"/>
</dbReference>
<protein>
    <submittedName>
        <fullName evidence="6">Sugar ABC transporter ATP-binding protein</fullName>
    </submittedName>
</protein>
<gene>
    <name evidence="6" type="ORF">ACFO1S_03820</name>
</gene>
<dbReference type="EMBL" id="JBHSED010000003">
    <property type="protein sequence ID" value="MFC4302567.1"/>
    <property type="molecule type" value="Genomic_DNA"/>
</dbReference>
<dbReference type="CDD" id="cd03216">
    <property type="entry name" value="ABC_Carb_Monos_I"/>
    <property type="match status" value="1"/>
</dbReference>
<keyword evidence="4 6" id="KW-0067">ATP-binding</keyword>
<dbReference type="InterPro" id="IPR050107">
    <property type="entry name" value="ABC_carbohydrate_import_ATPase"/>
</dbReference>
<evidence type="ECO:0000256" key="1">
    <source>
        <dbReference type="ARBA" id="ARBA00022448"/>
    </source>
</evidence>
<evidence type="ECO:0000256" key="4">
    <source>
        <dbReference type="ARBA" id="ARBA00022840"/>
    </source>
</evidence>
<accession>A0ABV8S6H4</accession>
<dbReference type="InterPro" id="IPR017871">
    <property type="entry name" value="ABC_transporter-like_CS"/>
</dbReference>
<evidence type="ECO:0000259" key="5">
    <source>
        <dbReference type="PROSITE" id="PS50893"/>
    </source>
</evidence>
<evidence type="ECO:0000256" key="2">
    <source>
        <dbReference type="ARBA" id="ARBA00022737"/>
    </source>
</evidence>
<dbReference type="SMART" id="SM00382">
    <property type="entry name" value="AAA"/>
    <property type="match status" value="2"/>
</dbReference>
<keyword evidence="1" id="KW-0813">Transport</keyword>
<dbReference type="SUPFAM" id="SSF52540">
    <property type="entry name" value="P-loop containing nucleoside triphosphate hydrolases"/>
    <property type="match status" value="2"/>
</dbReference>
<keyword evidence="2" id="KW-0677">Repeat</keyword>
<dbReference type="Gene3D" id="3.40.50.300">
    <property type="entry name" value="P-loop containing nucleotide triphosphate hydrolases"/>
    <property type="match status" value="2"/>
</dbReference>
<evidence type="ECO:0000313" key="6">
    <source>
        <dbReference type="EMBL" id="MFC4302567.1"/>
    </source>
</evidence>
<feature type="domain" description="ABC transporter" evidence="5">
    <location>
        <begin position="254"/>
        <end position="498"/>
    </location>
</feature>
<dbReference type="InterPro" id="IPR027417">
    <property type="entry name" value="P-loop_NTPase"/>
</dbReference>
<sequence>MNENYVVEMLGISKAFSGVTVLNGVDLRLRKGSVHALVGENGAGKSTLMKILTGMYADYGGKIVLEGKEVRFGSERDALQTGIAIVAQELTPITELTIAENIFLGREPQSRLKGVISYRRLFDQTKELMSALGLGYDPRTKMKELSVAETQMVEIIKAISRQSKIIVMDEPTSALTNTETEYLFRQIDALKEQGIAIVFISHKFDEIFRICDTVTVLRDGKFIGTHAIGELTEDKIVAMMVGREITDIYPPLGEPDEPVAFEVRSLTRRGEYEDVSFRVRQGEIVGIAGIMGAGRTEVARSIFGLDRPDAGSLILMGREVTIRNPEQAIRLGIAMASEDRKNLGFVGVRSIKDNIALPNMDIFSRWAFILKNKLNDQAKAISGSLAVKASSLDMPVSQLSGGNQQKVVLAKWLVRQIKLLILDEPTRGIDIGAKAEIYKLMRDLARQGIPILMISSELPEVIGMSHRVLVMAEGRIQGELQRGEATQESIMKLIVNAKKEA</sequence>
<dbReference type="InterPro" id="IPR003593">
    <property type="entry name" value="AAA+_ATPase"/>
</dbReference>
<dbReference type="GO" id="GO:0005524">
    <property type="term" value="F:ATP binding"/>
    <property type="evidence" value="ECO:0007669"/>
    <property type="project" value="UniProtKB-KW"/>
</dbReference>
<evidence type="ECO:0000313" key="7">
    <source>
        <dbReference type="Proteomes" id="UP001595755"/>
    </source>
</evidence>
<dbReference type="PROSITE" id="PS00211">
    <property type="entry name" value="ABC_TRANSPORTER_1"/>
    <property type="match status" value="1"/>
</dbReference>
<reference evidence="7" key="1">
    <citation type="journal article" date="2019" name="Int. J. Syst. Evol. Microbiol.">
        <title>The Global Catalogue of Microorganisms (GCM) 10K type strain sequencing project: providing services to taxonomists for standard genome sequencing and annotation.</title>
        <authorList>
            <consortium name="The Broad Institute Genomics Platform"/>
            <consortium name="The Broad Institute Genome Sequencing Center for Infectious Disease"/>
            <person name="Wu L."/>
            <person name="Ma J."/>
        </authorList>
    </citation>
    <scope>NUCLEOTIDE SEQUENCE [LARGE SCALE GENOMIC DNA]</scope>
    <source>
        <strain evidence="7">CGMCC 4.1641</strain>
    </source>
</reference>
<evidence type="ECO:0000256" key="3">
    <source>
        <dbReference type="ARBA" id="ARBA00022741"/>
    </source>
</evidence>
<dbReference type="PANTHER" id="PTHR43790">
    <property type="entry name" value="CARBOHYDRATE TRANSPORT ATP-BINDING PROTEIN MG119-RELATED"/>
    <property type="match status" value="1"/>
</dbReference>
<organism evidence="6 7">
    <name type="scientific">Cohnella boryungensis</name>
    <dbReference type="NCBI Taxonomy" id="768479"/>
    <lineage>
        <taxon>Bacteria</taxon>
        <taxon>Bacillati</taxon>
        <taxon>Bacillota</taxon>
        <taxon>Bacilli</taxon>
        <taxon>Bacillales</taxon>
        <taxon>Paenibacillaceae</taxon>
        <taxon>Cohnella</taxon>
    </lineage>
</organism>